<dbReference type="InterPro" id="IPR017871">
    <property type="entry name" value="ABC_transporter-like_CS"/>
</dbReference>
<comment type="caution">
    <text evidence="6">The sequence shown here is derived from an EMBL/GenBank/DDBJ whole genome shotgun (WGS) entry which is preliminary data.</text>
</comment>
<dbReference type="Gene3D" id="3.40.50.300">
    <property type="entry name" value="P-loop containing nucleotide triphosphate hydrolases"/>
    <property type="match status" value="1"/>
</dbReference>
<proteinExistence type="inferred from homology"/>
<protein>
    <recommendedName>
        <fullName evidence="5">ABC transporter domain-containing protein</fullName>
    </recommendedName>
</protein>
<dbReference type="SUPFAM" id="SSF52540">
    <property type="entry name" value="P-loop containing nucleoside triphosphate hydrolases"/>
    <property type="match status" value="1"/>
</dbReference>
<comment type="similarity">
    <text evidence="1">Belongs to the ABC transporter superfamily.</text>
</comment>
<dbReference type="PANTHER" id="PTHR46743:SF2">
    <property type="entry name" value="TEICHOIC ACIDS EXPORT ATP-BINDING PROTEIN TAGH"/>
    <property type="match status" value="1"/>
</dbReference>
<dbReference type="PROSITE" id="PS50893">
    <property type="entry name" value="ABC_TRANSPORTER_2"/>
    <property type="match status" value="1"/>
</dbReference>
<sequence>MVLLALSRPHSVLGLIPDMASIRLDNVTVDIPIYNASNRSLKNSVISAATGGQIRPRHGGQVIVRAIDGLLLDLEHGTKIGLIGHNGAGKSTLLRVMAGIYEPTGGEVRVDGGVASIFDIGFGFDADATGWDNIILRGMLLGYSRREIESRAQEIGVASGLGDFLNMPLRAYSSGMSTRLSFAVSTSFRPEILLIDEGIGAGDAAFLAQAKARLESFIGEAGLLVMASHSDELLRQWCDEGLWMEHGKMRMRGPIDDVLAAYHASVAASS</sequence>
<feature type="domain" description="ABC transporter" evidence="5">
    <location>
        <begin position="22"/>
        <end position="268"/>
    </location>
</feature>
<evidence type="ECO:0000256" key="1">
    <source>
        <dbReference type="ARBA" id="ARBA00005417"/>
    </source>
</evidence>
<accession>A0A0F9TFU3</accession>
<evidence type="ECO:0000256" key="3">
    <source>
        <dbReference type="ARBA" id="ARBA00022741"/>
    </source>
</evidence>
<keyword evidence="4" id="KW-0067">ATP-binding</keyword>
<dbReference type="SMART" id="SM00382">
    <property type="entry name" value="AAA"/>
    <property type="match status" value="1"/>
</dbReference>
<dbReference type="EMBL" id="LAZR01000267">
    <property type="protein sequence ID" value="KKN78159.1"/>
    <property type="molecule type" value="Genomic_DNA"/>
</dbReference>
<dbReference type="InterPro" id="IPR003593">
    <property type="entry name" value="AAA+_ATPase"/>
</dbReference>
<reference evidence="6" key="1">
    <citation type="journal article" date="2015" name="Nature">
        <title>Complex archaea that bridge the gap between prokaryotes and eukaryotes.</title>
        <authorList>
            <person name="Spang A."/>
            <person name="Saw J.H."/>
            <person name="Jorgensen S.L."/>
            <person name="Zaremba-Niedzwiedzka K."/>
            <person name="Martijn J."/>
            <person name="Lind A.E."/>
            <person name="van Eijk R."/>
            <person name="Schleper C."/>
            <person name="Guy L."/>
            <person name="Ettema T.J."/>
        </authorList>
    </citation>
    <scope>NUCLEOTIDE SEQUENCE</scope>
</reference>
<dbReference type="GO" id="GO:0016887">
    <property type="term" value="F:ATP hydrolysis activity"/>
    <property type="evidence" value="ECO:0007669"/>
    <property type="project" value="InterPro"/>
</dbReference>
<dbReference type="CDD" id="cd03220">
    <property type="entry name" value="ABC_KpsT_Wzt"/>
    <property type="match status" value="1"/>
</dbReference>
<keyword evidence="2" id="KW-0813">Transport</keyword>
<keyword evidence="3" id="KW-0547">Nucleotide-binding</keyword>
<name>A0A0F9TFU3_9ZZZZ</name>
<dbReference type="InterPro" id="IPR015860">
    <property type="entry name" value="ABC_transpr_TagH-like"/>
</dbReference>
<evidence type="ECO:0000256" key="2">
    <source>
        <dbReference type="ARBA" id="ARBA00022448"/>
    </source>
</evidence>
<dbReference type="InterPro" id="IPR050683">
    <property type="entry name" value="Bact_Polysacc_Export_ATP-bd"/>
</dbReference>
<evidence type="ECO:0000256" key="4">
    <source>
        <dbReference type="ARBA" id="ARBA00022840"/>
    </source>
</evidence>
<organism evidence="6">
    <name type="scientific">marine sediment metagenome</name>
    <dbReference type="NCBI Taxonomy" id="412755"/>
    <lineage>
        <taxon>unclassified sequences</taxon>
        <taxon>metagenomes</taxon>
        <taxon>ecological metagenomes</taxon>
    </lineage>
</organism>
<gene>
    <name evidence="6" type="ORF">LCGC14_0352600</name>
</gene>
<dbReference type="PROSITE" id="PS00211">
    <property type="entry name" value="ABC_TRANSPORTER_1"/>
    <property type="match status" value="1"/>
</dbReference>
<dbReference type="InterPro" id="IPR027417">
    <property type="entry name" value="P-loop_NTPase"/>
</dbReference>
<dbReference type="GO" id="GO:0005524">
    <property type="term" value="F:ATP binding"/>
    <property type="evidence" value="ECO:0007669"/>
    <property type="project" value="UniProtKB-KW"/>
</dbReference>
<dbReference type="GO" id="GO:0140359">
    <property type="term" value="F:ABC-type transporter activity"/>
    <property type="evidence" value="ECO:0007669"/>
    <property type="project" value="InterPro"/>
</dbReference>
<evidence type="ECO:0000259" key="5">
    <source>
        <dbReference type="PROSITE" id="PS50893"/>
    </source>
</evidence>
<evidence type="ECO:0000313" key="6">
    <source>
        <dbReference type="EMBL" id="KKN78159.1"/>
    </source>
</evidence>
<dbReference type="InterPro" id="IPR003439">
    <property type="entry name" value="ABC_transporter-like_ATP-bd"/>
</dbReference>
<dbReference type="PANTHER" id="PTHR46743">
    <property type="entry name" value="TEICHOIC ACIDS EXPORT ATP-BINDING PROTEIN TAGH"/>
    <property type="match status" value="1"/>
</dbReference>
<dbReference type="Pfam" id="PF00005">
    <property type="entry name" value="ABC_tran"/>
    <property type="match status" value="1"/>
</dbReference>
<dbReference type="AlphaFoldDB" id="A0A0F9TFU3"/>
<dbReference type="GO" id="GO:0016020">
    <property type="term" value="C:membrane"/>
    <property type="evidence" value="ECO:0007669"/>
    <property type="project" value="InterPro"/>
</dbReference>